<dbReference type="PANTHER" id="PTHR34932">
    <property type="entry name" value="TRPL TRANSLOCATION DEFECT PROTEIN 14"/>
    <property type="match status" value="1"/>
</dbReference>
<dbReference type="SUPFAM" id="SSF55154">
    <property type="entry name" value="CYTH-like phosphatases"/>
    <property type="match status" value="1"/>
</dbReference>
<dbReference type="AlphaFoldDB" id="A0A553PQ80"/>
<dbReference type="Proteomes" id="UP000318571">
    <property type="component" value="Chromosome 6"/>
</dbReference>
<dbReference type="OMA" id="DPCHPRC"/>
<gene>
    <name evidence="3" type="ORF">TCAL_10914</name>
</gene>
<dbReference type="GO" id="GO:0035091">
    <property type="term" value="F:phosphatidylinositol binding"/>
    <property type="evidence" value="ECO:0007669"/>
    <property type="project" value="TreeGrafter"/>
</dbReference>
<dbReference type="OrthoDB" id="6375174at2759"/>
<dbReference type="SUPFAM" id="SSF52540">
    <property type="entry name" value="P-loop containing nucleoside triphosphate hydrolases"/>
    <property type="match status" value="1"/>
</dbReference>
<dbReference type="InterPro" id="IPR027417">
    <property type="entry name" value="P-loop_NTPase"/>
</dbReference>
<proteinExistence type="predicted"/>
<accession>A0A553PQ80</accession>
<dbReference type="InterPro" id="IPR038727">
    <property type="entry name" value="NadR/Ttd14_AAA_dom"/>
</dbReference>
<dbReference type="InterPro" id="IPR053227">
    <property type="entry name" value="TRPL-trafficking_regulator"/>
</dbReference>
<dbReference type="EMBL" id="VCGU01000002">
    <property type="protein sequence ID" value="TRY79839.1"/>
    <property type="molecule type" value="Genomic_DNA"/>
</dbReference>
<sequence>MTKTIKRENTILLSHSGHNQPERFLQGVRPPTRVYKLVLTGGPCGGKTTGQAQLATFFENIGWKVYRVPETATVLMSGGIAFGELNEEQVMNFQENLIRAMLALEDTYFSMAQKSGQNCLVICDRGTMDASAFISRLQWEELLEKLDLDEGHICEGRYDHVIHMVSAAVGAEDFYTCDDHAARFEGIELARDRDQRAMAAWTMHPYVDIVDNRIDFDNKLKRLVDIVVRRIGLEIGDQFKANSRKVKFVVKGPLPFDEEFPSFTDFEVEHHYLRSGIAGIQSRLRKRNHQGRHTFTCTVRRPEKKGQIIEEKTTLSKKDYENLLNHADERHMPIFKTRRCFLYQNQQYQLDIYRDPCHPRCKGLMLMETFTTLPSAELKPHLPPFLQVSQEVTGDPAFSMFNLALRSDWTEKSHHFCHRLSLTASTIPENDTERLKAQTEEAQNAQKRFAETFDQYSSDYSSGGE</sequence>
<dbReference type="GO" id="GO:0005525">
    <property type="term" value="F:GTP binding"/>
    <property type="evidence" value="ECO:0007669"/>
    <property type="project" value="TreeGrafter"/>
</dbReference>
<comment type="caution">
    <text evidence="3">The sequence shown here is derived from an EMBL/GenBank/DDBJ whole genome shotgun (WGS) entry which is preliminary data.</text>
</comment>
<feature type="compositionally biased region" description="Polar residues" evidence="1">
    <location>
        <begin position="454"/>
        <end position="465"/>
    </location>
</feature>
<feature type="region of interest" description="Disordered" evidence="1">
    <location>
        <begin position="438"/>
        <end position="465"/>
    </location>
</feature>
<dbReference type="Gene3D" id="3.40.50.300">
    <property type="entry name" value="P-loop containing nucleotide triphosphate hydrolases"/>
    <property type="match status" value="1"/>
</dbReference>
<name>A0A553PQ80_TIGCA</name>
<dbReference type="Gene3D" id="2.40.320.10">
    <property type="entry name" value="Hypothetical Protein Pfu-838710-001"/>
    <property type="match status" value="1"/>
</dbReference>
<evidence type="ECO:0000313" key="3">
    <source>
        <dbReference type="EMBL" id="TRY79839.1"/>
    </source>
</evidence>
<dbReference type="Pfam" id="PF13521">
    <property type="entry name" value="AAA_28"/>
    <property type="match status" value="1"/>
</dbReference>
<dbReference type="GO" id="GO:0070300">
    <property type="term" value="F:phosphatidic acid binding"/>
    <property type="evidence" value="ECO:0007669"/>
    <property type="project" value="TreeGrafter"/>
</dbReference>
<protein>
    <recommendedName>
        <fullName evidence="2">NadR/Ttd14 AAA domain-containing protein</fullName>
    </recommendedName>
</protein>
<feature type="domain" description="NadR/Ttd14 AAA" evidence="2">
    <location>
        <begin position="36"/>
        <end position="216"/>
    </location>
</feature>
<dbReference type="PANTHER" id="PTHR34932:SF1">
    <property type="entry name" value="TRPL TRANSLOCATION DEFECT PROTEIN 14"/>
    <property type="match status" value="1"/>
</dbReference>
<evidence type="ECO:0000313" key="4">
    <source>
        <dbReference type="Proteomes" id="UP000318571"/>
    </source>
</evidence>
<organism evidence="3 4">
    <name type="scientific">Tigriopus californicus</name>
    <name type="common">Marine copepod</name>
    <dbReference type="NCBI Taxonomy" id="6832"/>
    <lineage>
        <taxon>Eukaryota</taxon>
        <taxon>Metazoa</taxon>
        <taxon>Ecdysozoa</taxon>
        <taxon>Arthropoda</taxon>
        <taxon>Crustacea</taxon>
        <taxon>Multicrustacea</taxon>
        <taxon>Hexanauplia</taxon>
        <taxon>Copepoda</taxon>
        <taxon>Harpacticoida</taxon>
        <taxon>Harpacticidae</taxon>
        <taxon>Tigriopus</taxon>
    </lineage>
</organism>
<keyword evidence="4" id="KW-1185">Reference proteome</keyword>
<evidence type="ECO:0000256" key="1">
    <source>
        <dbReference type="SAM" id="MobiDB-lite"/>
    </source>
</evidence>
<dbReference type="InterPro" id="IPR033469">
    <property type="entry name" value="CYTH-like_dom_sf"/>
</dbReference>
<reference evidence="3 4" key="1">
    <citation type="journal article" date="2018" name="Nat. Ecol. Evol.">
        <title>Genomic signatures of mitonuclear coevolution across populations of Tigriopus californicus.</title>
        <authorList>
            <person name="Barreto F.S."/>
            <person name="Watson E.T."/>
            <person name="Lima T.G."/>
            <person name="Willett C.S."/>
            <person name="Edmands S."/>
            <person name="Li W."/>
            <person name="Burton R.S."/>
        </authorList>
    </citation>
    <scope>NUCLEOTIDE SEQUENCE [LARGE SCALE GENOMIC DNA]</scope>
    <source>
        <strain evidence="3 4">San Diego</strain>
    </source>
</reference>
<evidence type="ECO:0000259" key="2">
    <source>
        <dbReference type="Pfam" id="PF13521"/>
    </source>
</evidence>